<gene>
    <name evidence="1" type="ORF">F6X51_26600</name>
</gene>
<sequence length="256" mass="28071">MGLPMRALEKRSEVRSAAAVLRSAFAEGAKKIGALAGEDVLWHEQFGIWGIFGKTRGRGGVQRDWNAFGQKPFDFRSNIVVEINQPNDGIDQNLQGIFARDDAGSRWLLHQGRMSVPARRITEADFIAATRLEPEAIEFSDGSAGRYHKVTLLDGPAALLQEGIAAFVARCAQARLAKTSDGGPIADLKKLHDWEHGLSPEATGTFDVAARAAAIGHRRHGEVWRALTHELRRLDISHSNDRVGQYGPDLFTSTPE</sequence>
<name>A0A6N6MFN1_9HYPH</name>
<reference evidence="1 2" key="1">
    <citation type="submission" date="2019-09" db="EMBL/GenBank/DDBJ databases">
        <title>YIM 132548 draft genome.</title>
        <authorList>
            <person name="Jiang L."/>
        </authorList>
    </citation>
    <scope>NUCLEOTIDE SEQUENCE [LARGE SCALE GENOMIC DNA]</scope>
    <source>
        <strain evidence="1 2">YIM 132548</strain>
    </source>
</reference>
<dbReference type="AlphaFoldDB" id="A0A6N6MFN1"/>
<organism evidence="1 2">
    <name type="scientific">Methylobacterium planeticum</name>
    <dbReference type="NCBI Taxonomy" id="2615211"/>
    <lineage>
        <taxon>Bacteria</taxon>
        <taxon>Pseudomonadati</taxon>
        <taxon>Pseudomonadota</taxon>
        <taxon>Alphaproteobacteria</taxon>
        <taxon>Hyphomicrobiales</taxon>
        <taxon>Methylobacteriaceae</taxon>
        <taxon>Methylobacterium</taxon>
    </lineage>
</organism>
<dbReference type="RefSeq" id="WP_150966934.1">
    <property type="nucleotide sequence ID" value="NZ_VZZJ01000048.1"/>
</dbReference>
<comment type="caution">
    <text evidence="1">The sequence shown here is derived from an EMBL/GenBank/DDBJ whole genome shotgun (WGS) entry which is preliminary data.</text>
</comment>
<evidence type="ECO:0000313" key="1">
    <source>
        <dbReference type="EMBL" id="KAB1068603.1"/>
    </source>
</evidence>
<proteinExistence type="predicted"/>
<accession>A0A6N6MFN1</accession>
<dbReference type="EMBL" id="VZZJ01000048">
    <property type="protein sequence ID" value="KAB1068603.1"/>
    <property type="molecule type" value="Genomic_DNA"/>
</dbReference>
<evidence type="ECO:0000313" key="2">
    <source>
        <dbReference type="Proteomes" id="UP000441523"/>
    </source>
</evidence>
<keyword evidence="2" id="KW-1185">Reference proteome</keyword>
<protein>
    <submittedName>
        <fullName evidence="1">Uncharacterized protein</fullName>
    </submittedName>
</protein>
<dbReference type="Proteomes" id="UP000441523">
    <property type="component" value="Unassembled WGS sequence"/>
</dbReference>